<dbReference type="SMART" id="SM00020">
    <property type="entry name" value="Tryp_SPc"/>
    <property type="match status" value="1"/>
</dbReference>
<reference evidence="6" key="1">
    <citation type="submission" date="2003-08" db="EMBL/GenBank/DDBJ databases">
        <authorList>
            <person name="Birren B."/>
            <person name="Nusbaum C."/>
            <person name="Abebe A."/>
            <person name="Abouelleil A."/>
            <person name="Adekoya E."/>
            <person name="Ait-zahra M."/>
            <person name="Allen N."/>
            <person name="Allen T."/>
            <person name="An P."/>
            <person name="Anderson M."/>
            <person name="Anderson S."/>
            <person name="Arachchi H."/>
            <person name="Armbruster J."/>
            <person name="Bachantsang P."/>
            <person name="Baldwin J."/>
            <person name="Barry A."/>
            <person name="Bayul T."/>
            <person name="Blitshsteyn B."/>
            <person name="Bloom T."/>
            <person name="Blye J."/>
            <person name="Boguslavskiy L."/>
            <person name="Borowsky M."/>
            <person name="Boukhgalter B."/>
            <person name="Brunache A."/>
            <person name="Butler J."/>
            <person name="Calixte N."/>
            <person name="Calvo S."/>
            <person name="Camarata J."/>
            <person name="Campo K."/>
            <person name="Chang J."/>
            <person name="Cheshatsang Y."/>
            <person name="Citroen M."/>
            <person name="Collymore A."/>
            <person name="Considine T."/>
            <person name="Cook A."/>
            <person name="Cooke P."/>
            <person name="Corum B."/>
            <person name="Cuomo C."/>
            <person name="David R."/>
            <person name="Dawoe T."/>
            <person name="Degray S."/>
            <person name="Dodge S."/>
            <person name="Dooley K."/>
            <person name="Dorje P."/>
            <person name="Dorjee K."/>
            <person name="Dorris L."/>
            <person name="Duffey N."/>
            <person name="Dupes A."/>
            <person name="Elkins T."/>
            <person name="Engels R."/>
            <person name="Erickson J."/>
            <person name="Farina A."/>
            <person name="Faro S."/>
            <person name="Ferreira P."/>
            <person name="Fischer H."/>
            <person name="Fitzgerald M."/>
            <person name="Foley K."/>
            <person name="Gage D."/>
            <person name="Galagan J."/>
            <person name="Gearin G."/>
            <person name="Gnerre S."/>
            <person name="Gnirke A."/>
            <person name="Goyette A."/>
            <person name="Graham J."/>
            <person name="Grandbois E."/>
            <person name="Gyaltsen K."/>
            <person name="Hafez N."/>
            <person name="Hagopian D."/>
            <person name="Hagos B."/>
            <person name="Hall J."/>
            <person name="Hatcher B."/>
            <person name="Heller A."/>
            <person name="Higgins H."/>
            <person name="Honan T."/>
            <person name="Horn A."/>
            <person name="Houde N."/>
            <person name="Hughes L."/>
            <person name="Hulme W."/>
            <person name="Husby E."/>
            <person name="Iliev I."/>
            <person name="Jaffe D."/>
            <person name="Jones C."/>
            <person name="Kamal M."/>
            <person name="Kamat A."/>
            <person name="Kamvysselis M."/>
            <person name="Karlsson E."/>
            <person name="Kells C."/>
            <person name="Kieu A."/>
            <person name="Kisner P."/>
            <person name="Kodira C."/>
            <person name="Kulbokas E."/>
            <person name="Labutti K."/>
            <person name="Lama D."/>
            <person name="Landers T."/>
            <person name="Leger J."/>
            <person name="Levine S."/>
            <person name="Lewis D."/>
            <person name="Lewis T."/>
            <person name="Lindblad-toh K."/>
            <person name="Liu X."/>
            <person name="Lokyitsang T."/>
            <person name="Lokyitsang Y."/>
            <person name="Lucien O."/>
            <person name="Lui A."/>
            <person name="Ma L.J."/>
            <person name="Mabbitt R."/>
            <person name="Macdonald J."/>
            <person name="Maclean C."/>
            <person name="Major J."/>
            <person name="Manning J."/>
            <person name="Marabella R."/>
            <person name="Maru K."/>
            <person name="Matthews C."/>
            <person name="Mauceli E."/>
            <person name="Mccarthy M."/>
            <person name="Mcdonough S."/>
            <person name="Mcghee T."/>
            <person name="Meldrim J."/>
            <person name="Meneus L."/>
            <person name="Mesirov J."/>
            <person name="Mihalev A."/>
            <person name="Mihova T."/>
            <person name="Mikkelsen T."/>
            <person name="Mlenga V."/>
            <person name="Moru K."/>
            <person name="Mozes J."/>
            <person name="Mulrain L."/>
            <person name="Munson G."/>
            <person name="Naylor J."/>
            <person name="Newes C."/>
            <person name="Nguyen C."/>
            <person name="Nguyen N."/>
            <person name="Nguyen T."/>
            <person name="Nicol R."/>
            <person name="Nielsen C."/>
            <person name="Nizzari M."/>
            <person name="Norbu C."/>
            <person name="Norbu N."/>
            <person name="O'donnell P."/>
            <person name="Okoawo O."/>
            <person name="O'leary S."/>
            <person name="Omotosho B."/>
            <person name="O'neill K."/>
            <person name="Osman S."/>
            <person name="Parker S."/>
            <person name="Perrin D."/>
            <person name="Phunkhang P."/>
            <person name="Piqani B."/>
            <person name="Purcell S."/>
            <person name="Rachupka T."/>
            <person name="Ramasamy U."/>
            <person name="Rameau R."/>
            <person name="Ray V."/>
            <person name="Raymond C."/>
            <person name="Retta R."/>
            <person name="Richardson S."/>
            <person name="Rise C."/>
            <person name="Rodriguez J."/>
            <person name="Rogers J."/>
            <person name="Rogov P."/>
            <person name="Rutman M."/>
            <person name="Schupbach R."/>
            <person name="Seaman C."/>
            <person name="Settipalli S."/>
            <person name="Sharpe T."/>
            <person name="Sheridan J."/>
            <person name="Sherpa N."/>
            <person name="Shi J."/>
            <person name="Smirnov S."/>
            <person name="Smith C."/>
            <person name="Sougnez C."/>
            <person name="Spencer B."/>
            <person name="Stalker J."/>
            <person name="Stange-thomann N."/>
            <person name="Stavropoulos S."/>
            <person name="Stetson K."/>
            <person name="Stone C."/>
            <person name="Stone S."/>
            <person name="Stubbs M."/>
            <person name="Talamas J."/>
            <person name="Tchuinga P."/>
            <person name="Tenzing P."/>
            <person name="Tesfaye S."/>
            <person name="Theodore J."/>
            <person name="Thoulutsang Y."/>
            <person name="Topham K."/>
            <person name="Towey S."/>
            <person name="Tsamla T."/>
            <person name="Tsomo N."/>
            <person name="Vallee D."/>
            <person name="Vassiliev H."/>
            <person name="Venkataraman V."/>
            <person name="Vinson J."/>
            <person name="Vo A."/>
            <person name="Wade C."/>
            <person name="Wang S."/>
            <person name="Wangchuk T."/>
            <person name="Wangdi T."/>
            <person name="Whittaker C."/>
            <person name="Wilkinson J."/>
            <person name="Wu Y."/>
            <person name="Wyman D."/>
            <person name="Yadav S."/>
            <person name="Yang S."/>
            <person name="Yang X."/>
            <person name="Yeager S."/>
            <person name="Yee E."/>
            <person name="Young G."/>
            <person name="Zainoun J."/>
            <person name="Zembeck L."/>
            <person name="Zimmer A."/>
            <person name="Zody M."/>
            <person name="Lander E."/>
        </authorList>
    </citation>
    <scope>NUCLEOTIDE SEQUENCE [LARGE SCALE GENOMIC DNA]</scope>
</reference>
<dbReference type="InterPro" id="IPR001254">
    <property type="entry name" value="Trypsin_dom"/>
</dbReference>
<evidence type="ECO:0000256" key="1">
    <source>
        <dbReference type="ARBA" id="ARBA00022670"/>
    </source>
</evidence>
<dbReference type="PROSITE" id="PS00135">
    <property type="entry name" value="TRYPSIN_SER"/>
    <property type="match status" value="1"/>
</dbReference>
<evidence type="ECO:0000256" key="2">
    <source>
        <dbReference type="ARBA" id="ARBA00022801"/>
    </source>
</evidence>
<dbReference type="InterPro" id="IPR009003">
    <property type="entry name" value="Peptidase_S1_PA"/>
</dbReference>
<dbReference type="InterPro" id="IPR043504">
    <property type="entry name" value="Peptidase_S1_PA_chymotrypsin"/>
</dbReference>
<keyword evidence="1" id="KW-0645">Protease</keyword>
<dbReference type="AlphaFoldDB" id="H2ZD77"/>
<dbReference type="PROSITE" id="PS50240">
    <property type="entry name" value="TRYPSIN_DOM"/>
    <property type="match status" value="1"/>
</dbReference>
<dbReference type="eggNOG" id="KOG3627">
    <property type="taxonomic scope" value="Eukaryota"/>
</dbReference>
<dbReference type="InterPro" id="IPR033116">
    <property type="entry name" value="TRYPSIN_SER"/>
</dbReference>
<dbReference type="OMA" id="WAESTCN"/>
<dbReference type="SUPFAM" id="SSF50494">
    <property type="entry name" value="Trypsin-like serine proteases"/>
    <property type="match status" value="1"/>
</dbReference>
<organism evidence="5 6">
    <name type="scientific">Ciona savignyi</name>
    <name type="common">Pacific transparent sea squirt</name>
    <dbReference type="NCBI Taxonomy" id="51511"/>
    <lineage>
        <taxon>Eukaryota</taxon>
        <taxon>Metazoa</taxon>
        <taxon>Chordata</taxon>
        <taxon>Tunicata</taxon>
        <taxon>Ascidiacea</taxon>
        <taxon>Phlebobranchia</taxon>
        <taxon>Cionidae</taxon>
        <taxon>Ciona</taxon>
    </lineage>
</organism>
<evidence type="ECO:0000259" key="4">
    <source>
        <dbReference type="PROSITE" id="PS50240"/>
    </source>
</evidence>
<reference evidence="5" key="2">
    <citation type="submission" date="2025-08" db="UniProtKB">
        <authorList>
            <consortium name="Ensembl"/>
        </authorList>
    </citation>
    <scope>IDENTIFICATION</scope>
</reference>
<evidence type="ECO:0000313" key="5">
    <source>
        <dbReference type="Ensembl" id="ENSCSAVP00000015543.1"/>
    </source>
</evidence>
<dbReference type="Ensembl" id="ENSCSAVT00000015721.1">
    <property type="protein sequence ID" value="ENSCSAVP00000015543.1"/>
    <property type="gene ID" value="ENSCSAVG00000009127.1"/>
</dbReference>
<protein>
    <recommendedName>
        <fullName evidence="4">Peptidase S1 domain-containing protein</fullName>
    </recommendedName>
</protein>
<dbReference type="Proteomes" id="UP000007875">
    <property type="component" value="Unassembled WGS sequence"/>
</dbReference>
<dbReference type="GO" id="GO:0006508">
    <property type="term" value="P:proteolysis"/>
    <property type="evidence" value="ECO:0007669"/>
    <property type="project" value="UniProtKB-KW"/>
</dbReference>
<dbReference type="PANTHER" id="PTHR24250">
    <property type="entry name" value="CHYMOTRYPSIN-RELATED"/>
    <property type="match status" value="1"/>
</dbReference>
<feature type="domain" description="Peptidase S1" evidence="4">
    <location>
        <begin position="18"/>
        <end position="243"/>
    </location>
</feature>
<dbReference type="HOGENOM" id="CLU_006842_7_6_1"/>
<evidence type="ECO:0000256" key="3">
    <source>
        <dbReference type="ARBA" id="ARBA00023157"/>
    </source>
</evidence>
<proteinExistence type="predicted"/>
<dbReference type="Gene3D" id="2.40.10.10">
    <property type="entry name" value="Trypsin-like serine proteases"/>
    <property type="match status" value="1"/>
</dbReference>
<keyword evidence="3" id="KW-1015">Disulfide bond</keyword>
<dbReference type="InterPro" id="IPR001314">
    <property type="entry name" value="Peptidase_S1A"/>
</dbReference>
<sequence>MPSVSHQRFIDSFPNSRIVGGQESVIGQFPWQVSMQQNNRHYCGGSLITTTHVMCAAHCLVTSGTITANLGAVDYRNPEQKITQQKFTAHPQYNSATIDFDYAVIKLSSAAILGENVNTIKLAAQNKEYSGTATLSGWGYTTRFLQSTPIMLQHSTLPLVSQADCQSVWGSVIAITDRIQCAGGDGKVSSCSGDSGGPLTVQDNGETILIGSASWAESTCNPQYPGGYCKISDQRSWIDAQLN</sequence>
<dbReference type="MEROPS" id="S01.256"/>
<keyword evidence="6" id="KW-1185">Reference proteome</keyword>
<dbReference type="FunFam" id="2.40.10.10:FF:000034">
    <property type="entry name" value="Eupolytin"/>
    <property type="match status" value="1"/>
</dbReference>
<dbReference type="InParanoid" id="H2ZD77"/>
<keyword evidence="2" id="KW-0378">Hydrolase</keyword>
<dbReference type="GO" id="GO:0004252">
    <property type="term" value="F:serine-type endopeptidase activity"/>
    <property type="evidence" value="ECO:0007669"/>
    <property type="project" value="InterPro"/>
</dbReference>
<dbReference type="CDD" id="cd00190">
    <property type="entry name" value="Tryp_SPc"/>
    <property type="match status" value="1"/>
</dbReference>
<dbReference type="Pfam" id="PF00089">
    <property type="entry name" value="Trypsin"/>
    <property type="match status" value="1"/>
</dbReference>
<evidence type="ECO:0000313" key="6">
    <source>
        <dbReference type="Proteomes" id="UP000007875"/>
    </source>
</evidence>
<dbReference type="STRING" id="51511.ENSCSAVP00000015543"/>
<dbReference type="PRINTS" id="PR00722">
    <property type="entry name" value="CHYMOTRYPSIN"/>
</dbReference>
<dbReference type="GeneTree" id="ENSGT00940000166001"/>
<dbReference type="PANTHER" id="PTHR24250:SF50">
    <property type="entry name" value="PEPTIDASE S1 DOMAIN-CONTAINING PROTEIN"/>
    <property type="match status" value="1"/>
</dbReference>
<accession>H2ZD77</accession>
<name>H2ZD77_CIOSA</name>
<reference evidence="5" key="3">
    <citation type="submission" date="2025-09" db="UniProtKB">
        <authorList>
            <consortium name="Ensembl"/>
        </authorList>
    </citation>
    <scope>IDENTIFICATION</scope>
</reference>